<feature type="region of interest" description="Disordered" evidence="1">
    <location>
        <begin position="76"/>
        <end position="99"/>
    </location>
</feature>
<dbReference type="InterPro" id="IPR014876">
    <property type="entry name" value="DEK_C"/>
</dbReference>
<feature type="domain" description="DEK-C" evidence="2">
    <location>
        <begin position="25"/>
        <end position="83"/>
    </location>
</feature>
<dbReference type="EMBL" id="CAUYUJ010017300">
    <property type="protein sequence ID" value="CAK0873640.1"/>
    <property type="molecule type" value="Genomic_DNA"/>
</dbReference>
<feature type="region of interest" description="Disordered" evidence="1">
    <location>
        <begin position="1"/>
        <end position="29"/>
    </location>
</feature>
<gene>
    <name evidence="3" type="ORF">PCOR1329_LOCUS58778</name>
</gene>
<evidence type="ECO:0000313" key="3">
    <source>
        <dbReference type="EMBL" id="CAK0873640.1"/>
    </source>
</evidence>
<proteinExistence type="predicted"/>
<dbReference type="Pfam" id="PF08766">
    <property type="entry name" value="DEK_C"/>
    <property type="match status" value="1"/>
</dbReference>
<protein>
    <recommendedName>
        <fullName evidence="2">DEK-C domain-containing protein</fullName>
    </recommendedName>
</protein>
<evidence type="ECO:0000313" key="4">
    <source>
        <dbReference type="Proteomes" id="UP001189429"/>
    </source>
</evidence>
<evidence type="ECO:0000259" key="2">
    <source>
        <dbReference type="PROSITE" id="PS51998"/>
    </source>
</evidence>
<organism evidence="3 4">
    <name type="scientific">Prorocentrum cordatum</name>
    <dbReference type="NCBI Taxonomy" id="2364126"/>
    <lineage>
        <taxon>Eukaryota</taxon>
        <taxon>Sar</taxon>
        <taxon>Alveolata</taxon>
        <taxon>Dinophyceae</taxon>
        <taxon>Prorocentrales</taxon>
        <taxon>Prorocentraceae</taxon>
        <taxon>Prorocentrum</taxon>
    </lineage>
</organism>
<sequence>MAAPIDVDVVDLSDEEEGPPKPPAPPTAQALRSAVIAELEGRDLASVSLKTLRRSLEARFGLVVGAFDARRDEIKATAQETVGGRGRPGAAGSRERHGG</sequence>
<dbReference type="PROSITE" id="PS51998">
    <property type="entry name" value="DEK_C"/>
    <property type="match status" value="1"/>
</dbReference>
<evidence type="ECO:0000256" key="1">
    <source>
        <dbReference type="SAM" id="MobiDB-lite"/>
    </source>
</evidence>
<feature type="compositionally biased region" description="Acidic residues" evidence="1">
    <location>
        <begin position="8"/>
        <end position="17"/>
    </location>
</feature>
<reference evidence="3" key="1">
    <citation type="submission" date="2023-10" db="EMBL/GenBank/DDBJ databases">
        <authorList>
            <person name="Chen Y."/>
            <person name="Shah S."/>
            <person name="Dougan E. K."/>
            <person name="Thang M."/>
            <person name="Chan C."/>
        </authorList>
    </citation>
    <scope>NUCLEOTIDE SEQUENCE [LARGE SCALE GENOMIC DNA]</scope>
</reference>
<accession>A0ABN9VMT1</accession>
<dbReference type="SUPFAM" id="SSF109715">
    <property type="entry name" value="DEK C-terminal domain"/>
    <property type="match status" value="1"/>
</dbReference>
<comment type="caution">
    <text evidence="3">The sequence shown here is derived from an EMBL/GenBank/DDBJ whole genome shotgun (WGS) entry which is preliminary data.</text>
</comment>
<dbReference type="Proteomes" id="UP001189429">
    <property type="component" value="Unassembled WGS sequence"/>
</dbReference>
<name>A0ABN9VMT1_9DINO</name>
<keyword evidence="4" id="KW-1185">Reference proteome</keyword>